<keyword evidence="6" id="KW-0131">Cell cycle</keyword>
<evidence type="ECO:0000313" key="8">
    <source>
        <dbReference type="Proteomes" id="UP001344658"/>
    </source>
</evidence>
<accession>A0ABU7PCI4</accession>
<comment type="subcellular location">
    <subcellularLocation>
        <location evidence="1">Cell septum</location>
    </subcellularLocation>
</comment>
<dbReference type="Pfam" id="PF04686">
    <property type="entry name" value="SsgA"/>
    <property type="match status" value="1"/>
</dbReference>
<dbReference type="InterPro" id="IPR006776">
    <property type="entry name" value="SsgB"/>
</dbReference>
<keyword evidence="5" id="KW-0717">Septation</keyword>
<dbReference type="Gene3D" id="2.30.31.20">
    <property type="entry name" value="Sporulation-specific cell division protein SsgB"/>
    <property type="match status" value="1"/>
</dbReference>
<dbReference type="InterPro" id="IPR038658">
    <property type="entry name" value="SsgB_sf"/>
</dbReference>
<dbReference type="RefSeq" id="WP_330795086.1">
    <property type="nucleotide sequence ID" value="NZ_JAZEWV010000009.1"/>
</dbReference>
<dbReference type="Proteomes" id="UP001344658">
    <property type="component" value="Unassembled WGS sequence"/>
</dbReference>
<keyword evidence="3" id="KW-0132">Cell division</keyword>
<evidence type="ECO:0000256" key="5">
    <source>
        <dbReference type="ARBA" id="ARBA00023210"/>
    </source>
</evidence>
<gene>
    <name evidence="7" type="ORF">V2S66_13710</name>
</gene>
<evidence type="ECO:0000256" key="4">
    <source>
        <dbReference type="ARBA" id="ARBA00022969"/>
    </source>
</evidence>
<evidence type="ECO:0000256" key="3">
    <source>
        <dbReference type="ARBA" id="ARBA00022618"/>
    </source>
</evidence>
<comment type="similarity">
    <text evidence="2">Belongs to the SsgA family.</text>
</comment>
<keyword evidence="8" id="KW-1185">Reference proteome</keyword>
<keyword evidence="4" id="KW-0749">Sporulation</keyword>
<sequence>MSHDLPDVPAGRRPSARTTLLSLRVHWIVHPRNRVPMRADFRYDPGAPLIVSLDLHPPQEASLTWEISRDLLYEGVLGPSGTGDVRVWPVSGSARPAVFLRLSHGNAAALFEIGRIGLEDWLHETYDLVPPGTELDGLDWDAAAAELSADR</sequence>
<name>A0ABU7PCI4_9ACTN</name>
<comment type="caution">
    <text evidence="7">The sequence shown here is derived from an EMBL/GenBank/DDBJ whole genome shotgun (WGS) entry which is preliminary data.</text>
</comment>
<proteinExistence type="inferred from homology"/>
<evidence type="ECO:0000313" key="7">
    <source>
        <dbReference type="EMBL" id="MEE4543019.1"/>
    </source>
</evidence>
<evidence type="ECO:0000256" key="1">
    <source>
        <dbReference type="ARBA" id="ARBA00004431"/>
    </source>
</evidence>
<organism evidence="7 8">
    <name type="scientific">Actinacidiphila polyblastidii</name>
    <dbReference type="NCBI Taxonomy" id="3110430"/>
    <lineage>
        <taxon>Bacteria</taxon>
        <taxon>Bacillati</taxon>
        <taxon>Actinomycetota</taxon>
        <taxon>Actinomycetes</taxon>
        <taxon>Kitasatosporales</taxon>
        <taxon>Streptomycetaceae</taxon>
        <taxon>Actinacidiphila</taxon>
    </lineage>
</organism>
<protein>
    <submittedName>
        <fullName evidence="7">SsgA family sporulation/cell division regulator</fullName>
    </submittedName>
</protein>
<evidence type="ECO:0000256" key="6">
    <source>
        <dbReference type="ARBA" id="ARBA00023306"/>
    </source>
</evidence>
<evidence type="ECO:0000256" key="2">
    <source>
        <dbReference type="ARBA" id="ARBA00009323"/>
    </source>
</evidence>
<reference evidence="7 8" key="1">
    <citation type="submission" date="2023-12" db="EMBL/GenBank/DDBJ databases">
        <title>Streptomyces sp. V4-01.</title>
        <authorList>
            <person name="Somphong A."/>
            <person name="Phongsopitanun W."/>
        </authorList>
    </citation>
    <scope>NUCLEOTIDE SEQUENCE [LARGE SCALE GENOMIC DNA]</scope>
    <source>
        <strain evidence="7 8">V4-01</strain>
    </source>
</reference>
<dbReference type="EMBL" id="JAZEWV010000009">
    <property type="protein sequence ID" value="MEE4543019.1"/>
    <property type="molecule type" value="Genomic_DNA"/>
</dbReference>